<accession>A0AAE6YKZ1</accession>
<keyword evidence="1" id="KW-1133">Transmembrane helix</keyword>
<dbReference type="Proteomes" id="UP000501558">
    <property type="component" value="Chromosome"/>
</dbReference>
<evidence type="ECO:0000256" key="1">
    <source>
        <dbReference type="SAM" id="Phobius"/>
    </source>
</evidence>
<organism evidence="2 3">
    <name type="scientific">Pseudolactococcus raffinolactis</name>
    <dbReference type="NCBI Taxonomy" id="1366"/>
    <lineage>
        <taxon>Bacteria</taxon>
        <taxon>Bacillati</taxon>
        <taxon>Bacillota</taxon>
        <taxon>Bacilli</taxon>
        <taxon>Lactobacillales</taxon>
        <taxon>Streptococcaceae</taxon>
        <taxon>Pseudolactococcus</taxon>
    </lineage>
</organism>
<name>A0AAE6YKZ1_9LACT</name>
<feature type="transmembrane region" description="Helical" evidence="1">
    <location>
        <begin position="20"/>
        <end position="38"/>
    </location>
</feature>
<evidence type="ECO:0000313" key="3">
    <source>
        <dbReference type="Proteomes" id="UP000501558"/>
    </source>
</evidence>
<gene>
    <name evidence="2" type="ORF">GU334_04805</name>
</gene>
<sequence length="185" mass="20874">MEIKQYQNELSTKLRNGANFILSGAVIWPVVALIWAFVDIDIRAKSGITWSVGTCVIPLAFLVGHLLKIPKTVKDNPLLSILPILIASQLPLFPFLVYLLVNSSDLFIVFLPTVSAAHFFTYGWVYNLKLFYDFSFLMSMVMTILAFLLPTHLWWCLPLVMGAIMGIFGILLLKEDHIKISKVSQ</sequence>
<feature type="transmembrane region" description="Helical" evidence="1">
    <location>
        <begin position="106"/>
        <end position="125"/>
    </location>
</feature>
<feature type="transmembrane region" description="Helical" evidence="1">
    <location>
        <begin position="79"/>
        <end position="100"/>
    </location>
</feature>
<evidence type="ECO:0000313" key="2">
    <source>
        <dbReference type="EMBL" id="QIW58259.1"/>
    </source>
</evidence>
<reference evidence="2 3" key="1">
    <citation type="submission" date="2019-12" db="EMBL/GenBank/DDBJ databases">
        <title>Whole genome sequences of Lactococcus raffinolactis strains isolated from sewage.</title>
        <authorList>
            <person name="Ybazeta G."/>
            <person name="Ross M."/>
            <person name="Brabant-Kirwan D."/>
            <person name="Saleh M."/>
            <person name="Dillon J.A."/>
            <person name="Splinter K."/>
            <person name="Nokhbeh R."/>
        </authorList>
    </citation>
    <scope>NUCLEOTIDE SEQUENCE [LARGE SCALE GENOMIC DNA]</scope>
    <source>
        <strain evidence="2 3">Lr_19_14</strain>
    </source>
</reference>
<keyword evidence="3" id="KW-1185">Reference proteome</keyword>
<dbReference type="EMBL" id="CP047628">
    <property type="protein sequence ID" value="QIW58259.1"/>
    <property type="molecule type" value="Genomic_DNA"/>
</dbReference>
<feature type="transmembrane region" description="Helical" evidence="1">
    <location>
        <begin position="50"/>
        <end position="67"/>
    </location>
</feature>
<dbReference type="Pfam" id="PF22765">
    <property type="entry name" value="DUF7010"/>
    <property type="match status" value="1"/>
</dbReference>
<keyword evidence="1" id="KW-0812">Transmembrane</keyword>
<protein>
    <submittedName>
        <fullName evidence="2">Uncharacterized protein</fullName>
    </submittedName>
</protein>
<dbReference type="RefSeq" id="WP_167841233.1">
    <property type="nucleotide sequence ID" value="NZ_CP047628.1"/>
</dbReference>
<proteinExistence type="predicted"/>
<dbReference type="InterPro" id="IPR053824">
    <property type="entry name" value="DUF7010"/>
</dbReference>
<dbReference type="AlphaFoldDB" id="A0AAE6YKZ1"/>
<feature type="transmembrane region" description="Helical" evidence="1">
    <location>
        <begin position="155"/>
        <end position="173"/>
    </location>
</feature>
<feature type="transmembrane region" description="Helical" evidence="1">
    <location>
        <begin position="130"/>
        <end position="149"/>
    </location>
</feature>
<keyword evidence="1" id="KW-0472">Membrane</keyword>